<dbReference type="RefSeq" id="WP_126757450.1">
    <property type="nucleotide sequence ID" value="NZ_PIPQ01000003.1"/>
</dbReference>
<dbReference type="GO" id="GO:0016020">
    <property type="term" value="C:membrane"/>
    <property type="evidence" value="ECO:0007669"/>
    <property type="project" value="TreeGrafter"/>
</dbReference>
<dbReference type="SUPFAM" id="SSF53474">
    <property type="entry name" value="alpha/beta-Hydrolases"/>
    <property type="match status" value="1"/>
</dbReference>
<evidence type="ECO:0000313" key="5">
    <source>
        <dbReference type="Proteomes" id="UP000286976"/>
    </source>
</evidence>
<dbReference type="InterPro" id="IPR000639">
    <property type="entry name" value="Epox_hydrolase-like"/>
</dbReference>
<dbReference type="OrthoDB" id="149912at2"/>
<evidence type="ECO:0000256" key="1">
    <source>
        <dbReference type="ARBA" id="ARBA00008645"/>
    </source>
</evidence>
<dbReference type="Gene3D" id="3.40.50.1820">
    <property type="entry name" value="alpha/beta hydrolase"/>
    <property type="match status" value="1"/>
</dbReference>
<comment type="caution">
    <text evidence="4">The sequence shown here is derived from an EMBL/GenBank/DDBJ whole genome shotgun (WGS) entry which is preliminary data.</text>
</comment>
<protein>
    <submittedName>
        <fullName evidence="4">Alpha/beta hydrolase</fullName>
    </submittedName>
</protein>
<dbReference type="InterPro" id="IPR050266">
    <property type="entry name" value="AB_hydrolase_sf"/>
</dbReference>
<keyword evidence="2 4" id="KW-0378">Hydrolase</keyword>
<dbReference type="PANTHER" id="PTHR43798:SF14">
    <property type="entry name" value="SERINE HYDROLASE-LIKE PROTEIN DDB_G0286239"/>
    <property type="match status" value="1"/>
</dbReference>
<dbReference type="InterPro" id="IPR029058">
    <property type="entry name" value="AB_hydrolase_fold"/>
</dbReference>
<proteinExistence type="inferred from homology"/>
<dbReference type="Proteomes" id="UP000286976">
    <property type="component" value="Unassembled WGS sequence"/>
</dbReference>
<gene>
    <name evidence="4" type="ORF">CWE15_07470</name>
</gene>
<dbReference type="InterPro" id="IPR000073">
    <property type="entry name" value="AB_hydrolase_1"/>
</dbReference>
<dbReference type="Pfam" id="PF00561">
    <property type="entry name" value="Abhydrolase_1"/>
    <property type="match status" value="1"/>
</dbReference>
<dbReference type="AlphaFoldDB" id="A0A432X205"/>
<name>A0A432X205_9GAMM</name>
<organism evidence="4 5">
    <name type="scientific">Aliidiomarina taiwanensis</name>
    <dbReference type="NCBI Taxonomy" id="946228"/>
    <lineage>
        <taxon>Bacteria</taxon>
        <taxon>Pseudomonadati</taxon>
        <taxon>Pseudomonadota</taxon>
        <taxon>Gammaproteobacteria</taxon>
        <taxon>Alteromonadales</taxon>
        <taxon>Idiomarinaceae</taxon>
        <taxon>Aliidiomarina</taxon>
    </lineage>
</organism>
<sequence length="285" mass="32026">MIPISIHINELELAGFSSTSTPLEQIETPTLALHGWLDNAASFAPLWPHLDTHPLLALDFPGHGLSSHRSAGAAYYFIEWAADIIALIEQYDWQQVHLIGHSMGAFISQLVASVMPERIAAMSLIEGFGMLTFKAEETREKLKKALVQRRELASKRAPVYPDKERIIRVRAETSQVTPAQIVGIVERNLMPVEGGWSWRVDPRVRLGSPFRFTLEQANDLMAGIQCPVQLIRGEQGFPELTRAVQQWSGTLTHFEQVELSGGHHVHLEYPEQVAKEINAFLRRLN</sequence>
<comment type="similarity">
    <text evidence="1">Belongs to the AB hydrolase superfamily.</text>
</comment>
<dbReference type="GO" id="GO:0016787">
    <property type="term" value="F:hydrolase activity"/>
    <property type="evidence" value="ECO:0007669"/>
    <property type="project" value="UniProtKB-KW"/>
</dbReference>
<dbReference type="PANTHER" id="PTHR43798">
    <property type="entry name" value="MONOACYLGLYCEROL LIPASE"/>
    <property type="match status" value="1"/>
</dbReference>
<accession>A0A432X205</accession>
<evidence type="ECO:0000313" key="4">
    <source>
        <dbReference type="EMBL" id="RUO40575.1"/>
    </source>
</evidence>
<evidence type="ECO:0000256" key="2">
    <source>
        <dbReference type="ARBA" id="ARBA00022801"/>
    </source>
</evidence>
<evidence type="ECO:0000259" key="3">
    <source>
        <dbReference type="Pfam" id="PF00561"/>
    </source>
</evidence>
<dbReference type="EMBL" id="PIPQ01000003">
    <property type="protein sequence ID" value="RUO40575.1"/>
    <property type="molecule type" value="Genomic_DNA"/>
</dbReference>
<reference evidence="4 5" key="1">
    <citation type="journal article" date="2011" name="Front. Microbiol.">
        <title>Genomic signatures of strain selection and enhancement in Bacillus atrophaeus var. globigii, a historical biowarfare simulant.</title>
        <authorList>
            <person name="Gibbons H.S."/>
            <person name="Broomall S.M."/>
            <person name="McNew L.A."/>
            <person name="Daligault H."/>
            <person name="Chapman C."/>
            <person name="Bruce D."/>
            <person name="Karavis M."/>
            <person name="Krepps M."/>
            <person name="McGregor P.A."/>
            <person name="Hong C."/>
            <person name="Park K.H."/>
            <person name="Akmal A."/>
            <person name="Feldman A."/>
            <person name="Lin J.S."/>
            <person name="Chang W.E."/>
            <person name="Higgs B.W."/>
            <person name="Demirev P."/>
            <person name="Lindquist J."/>
            <person name="Liem A."/>
            <person name="Fochler E."/>
            <person name="Read T.D."/>
            <person name="Tapia R."/>
            <person name="Johnson S."/>
            <person name="Bishop-Lilly K.A."/>
            <person name="Detter C."/>
            <person name="Han C."/>
            <person name="Sozhamannan S."/>
            <person name="Rosenzweig C.N."/>
            <person name="Skowronski E.W."/>
        </authorList>
    </citation>
    <scope>NUCLEOTIDE SEQUENCE [LARGE SCALE GENOMIC DNA]</scope>
    <source>
        <strain evidence="4 5">AIT1</strain>
    </source>
</reference>
<keyword evidence="5" id="KW-1185">Reference proteome</keyword>
<feature type="domain" description="AB hydrolase-1" evidence="3">
    <location>
        <begin position="33"/>
        <end position="268"/>
    </location>
</feature>
<dbReference type="PRINTS" id="PR00412">
    <property type="entry name" value="EPOXHYDRLASE"/>
</dbReference>